<name>A0A941I283_9MICO</name>
<evidence type="ECO:0000313" key="11">
    <source>
        <dbReference type="EMBL" id="MBR7744769.1"/>
    </source>
</evidence>
<dbReference type="InterPro" id="IPR043519">
    <property type="entry name" value="NT_sf"/>
</dbReference>
<dbReference type="Gene3D" id="3.30.460.10">
    <property type="entry name" value="Beta Polymerase, domain 2"/>
    <property type="match status" value="1"/>
</dbReference>
<dbReference type="SUPFAM" id="SSF81301">
    <property type="entry name" value="Nucleotidyltransferase"/>
    <property type="match status" value="1"/>
</dbReference>
<evidence type="ECO:0000256" key="2">
    <source>
        <dbReference type="ARBA" id="ARBA00022649"/>
    </source>
</evidence>
<evidence type="ECO:0000256" key="5">
    <source>
        <dbReference type="ARBA" id="ARBA00022723"/>
    </source>
</evidence>
<comment type="caution">
    <text evidence="11">The sequence shown here is derived from an EMBL/GenBank/DDBJ whole genome shotgun (WGS) entry which is preliminary data.</text>
</comment>
<sequence>MHHRSWVCAPDEARTEPPFRGRGAQWVATRTPALTVRFGVDDAAVTAGVGPVRWRREDRGHGQQSLRAAIASHRRALEEILGRYGATNARLFGSVARGDATPDSDIDLTPDGGNELLRVAGIAEELTGLPGTRVDVVATSLLRGEVSSSALADAVAV</sequence>
<dbReference type="InterPro" id="IPR002934">
    <property type="entry name" value="Polymerase_NTP_transf_dom"/>
</dbReference>
<dbReference type="AlphaFoldDB" id="A0A941I283"/>
<evidence type="ECO:0000256" key="3">
    <source>
        <dbReference type="ARBA" id="ARBA00022679"/>
    </source>
</evidence>
<dbReference type="Pfam" id="PF01909">
    <property type="entry name" value="NTP_transf_2"/>
    <property type="match status" value="1"/>
</dbReference>
<dbReference type="GO" id="GO:0005524">
    <property type="term" value="F:ATP binding"/>
    <property type="evidence" value="ECO:0007669"/>
    <property type="project" value="UniProtKB-KW"/>
</dbReference>
<evidence type="ECO:0000313" key="12">
    <source>
        <dbReference type="Proteomes" id="UP000677016"/>
    </source>
</evidence>
<keyword evidence="7" id="KW-0067">ATP-binding</keyword>
<dbReference type="PANTHER" id="PTHR33571:SF12">
    <property type="entry name" value="BSL3053 PROTEIN"/>
    <property type="match status" value="1"/>
</dbReference>
<proteinExistence type="inferred from homology"/>
<gene>
    <name evidence="11" type="ORF">KC207_15840</name>
</gene>
<evidence type="ECO:0000256" key="4">
    <source>
        <dbReference type="ARBA" id="ARBA00022695"/>
    </source>
</evidence>
<organism evidence="11 12">
    <name type="scientific">Phycicoccus avicenniae</name>
    <dbReference type="NCBI Taxonomy" id="2828860"/>
    <lineage>
        <taxon>Bacteria</taxon>
        <taxon>Bacillati</taxon>
        <taxon>Actinomycetota</taxon>
        <taxon>Actinomycetes</taxon>
        <taxon>Micrococcales</taxon>
        <taxon>Intrasporangiaceae</taxon>
        <taxon>Phycicoccus</taxon>
    </lineage>
</organism>
<feature type="domain" description="Polymerase nucleotidyl transferase" evidence="10">
    <location>
        <begin position="76"/>
        <end position="148"/>
    </location>
</feature>
<evidence type="ECO:0000256" key="9">
    <source>
        <dbReference type="ARBA" id="ARBA00038276"/>
    </source>
</evidence>
<dbReference type="PANTHER" id="PTHR33571">
    <property type="entry name" value="SSL8005 PROTEIN"/>
    <property type="match status" value="1"/>
</dbReference>
<dbReference type="GO" id="GO:0016779">
    <property type="term" value="F:nucleotidyltransferase activity"/>
    <property type="evidence" value="ECO:0007669"/>
    <property type="project" value="UniProtKB-KW"/>
</dbReference>
<evidence type="ECO:0000256" key="7">
    <source>
        <dbReference type="ARBA" id="ARBA00022840"/>
    </source>
</evidence>
<evidence type="ECO:0000259" key="10">
    <source>
        <dbReference type="Pfam" id="PF01909"/>
    </source>
</evidence>
<keyword evidence="3" id="KW-0808">Transferase</keyword>
<dbReference type="CDD" id="cd05403">
    <property type="entry name" value="NT_KNTase_like"/>
    <property type="match status" value="1"/>
</dbReference>
<reference evidence="11" key="1">
    <citation type="submission" date="2021-04" db="EMBL/GenBank/DDBJ databases">
        <title>Phycicoccus avicenniae sp. nov., a novel endophytic actinomycetes isolated from branch of Avicennia mariana.</title>
        <authorList>
            <person name="Tuo L."/>
        </authorList>
    </citation>
    <scope>NUCLEOTIDE SEQUENCE</scope>
    <source>
        <strain evidence="11">BSK3Z-2</strain>
    </source>
</reference>
<keyword evidence="5" id="KW-0479">Metal-binding</keyword>
<evidence type="ECO:0000256" key="1">
    <source>
        <dbReference type="ARBA" id="ARBA00001946"/>
    </source>
</evidence>
<keyword evidence="6" id="KW-0547">Nucleotide-binding</keyword>
<dbReference type="Proteomes" id="UP000677016">
    <property type="component" value="Unassembled WGS sequence"/>
</dbReference>
<evidence type="ECO:0000256" key="6">
    <source>
        <dbReference type="ARBA" id="ARBA00022741"/>
    </source>
</evidence>
<keyword evidence="2" id="KW-1277">Toxin-antitoxin system</keyword>
<comment type="similarity">
    <text evidence="9">Belongs to the MntA antitoxin family.</text>
</comment>
<accession>A0A941I283</accession>
<dbReference type="EMBL" id="JAGSNF010000023">
    <property type="protein sequence ID" value="MBR7744769.1"/>
    <property type="molecule type" value="Genomic_DNA"/>
</dbReference>
<dbReference type="InterPro" id="IPR052038">
    <property type="entry name" value="Type-VII_TA_antitoxin"/>
</dbReference>
<comment type="cofactor">
    <cofactor evidence="1">
        <name>Mg(2+)</name>
        <dbReference type="ChEBI" id="CHEBI:18420"/>
    </cofactor>
</comment>
<protein>
    <submittedName>
        <fullName evidence="11">Nucleotidyltransferase domain-containing protein</fullName>
    </submittedName>
</protein>
<dbReference type="GO" id="GO:0046872">
    <property type="term" value="F:metal ion binding"/>
    <property type="evidence" value="ECO:0007669"/>
    <property type="project" value="UniProtKB-KW"/>
</dbReference>
<keyword evidence="4" id="KW-0548">Nucleotidyltransferase</keyword>
<keyword evidence="12" id="KW-1185">Reference proteome</keyword>
<keyword evidence="8" id="KW-0460">Magnesium</keyword>
<evidence type="ECO:0000256" key="8">
    <source>
        <dbReference type="ARBA" id="ARBA00022842"/>
    </source>
</evidence>